<dbReference type="EMBL" id="LVWI01000092">
    <property type="protein sequence ID" value="OKP79486.1"/>
    <property type="molecule type" value="Genomic_DNA"/>
</dbReference>
<keyword evidence="3" id="KW-0418">Kinase</keyword>
<keyword evidence="7" id="KW-1185">Reference proteome</keyword>
<evidence type="ECO:0000313" key="7">
    <source>
        <dbReference type="Proteomes" id="UP000186058"/>
    </source>
</evidence>
<protein>
    <recommendedName>
        <fullName evidence="5">ParB-like N-terminal domain-containing protein</fullName>
    </recommendedName>
</protein>
<proteinExistence type="predicted"/>
<keyword evidence="2" id="KW-0547">Nucleotide-binding</keyword>
<evidence type="ECO:0000256" key="3">
    <source>
        <dbReference type="ARBA" id="ARBA00022777"/>
    </source>
</evidence>
<dbReference type="InterPro" id="IPR023098">
    <property type="entry name" value="SerK/SbnI_C"/>
</dbReference>
<comment type="caution">
    <text evidence="6">The sequence shown here is derived from an EMBL/GenBank/DDBJ whole genome shotgun (WGS) entry which is preliminary data.</text>
</comment>
<accession>A0ABX3EG18</accession>
<dbReference type="PIRSF" id="PIRSF032543">
    <property type="entry name" value="UCP032543_ParB-like"/>
    <property type="match status" value="1"/>
</dbReference>
<evidence type="ECO:0000313" key="6">
    <source>
        <dbReference type="EMBL" id="OKP79486.1"/>
    </source>
</evidence>
<dbReference type="RefSeq" id="WP_074109312.1">
    <property type="nucleotide sequence ID" value="NZ_LVWI01000092.1"/>
</dbReference>
<dbReference type="InterPro" id="IPR016999">
    <property type="entry name" value="SbnI-like"/>
</dbReference>
<reference evidence="6 7" key="1">
    <citation type="submission" date="2016-03" db="EMBL/GenBank/DDBJ databases">
        <authorList>
            <person name="Sant'Anna F.H."/>
            <person name="Ambrosini A."/>
            <person name="Souza R."/>
            <person name="Bach E."/>
            <person name="Fernandes G."/>
            <person name="Balsanelli E."/>
            <person name="Baura V.A."/>
            <person name="Souza E.M."/>
            <person name="Passaglia L."/>
        </authorList>
    </citation>
    <scope>NUCLEOTIDE SEQUENCE [LARGE SCALE GENOMIC DNA]</scope>
    <source>
        <strain evidence="6 7">P26E</strain>
    </source>
</reference>
<gene>
    <name evidence="6" type="ORF">A3844_28580</name>
</gene>
<keyword evidence="4" id="KW-0067">ATP-binding</keyword>
<dbReference type="InterPro" id="IPR003115">
    <property type="entry name" value="ParB_N"/>
</dbReference>
<evidence type="ECO:0000259" key="5">
    <source>
        <dbReference type="Pfam" id="PF02195"/>
    </source>
</evidence>
<keyword evidence="1" id="KW-0808">Transferase</keyword>
<feature type="domain" description="ParB-like N-terminal" evidence="5">
    <location>
        <begin position="9"/>
        <end position="84"/>
    </location>
</feature>
<evidence type="ECO:0000256" key="1">
    <source>
        <dbReference type="ARBA" id="ARBA00022679"/>
    </source>
</evidence>
<dbReference type="Gene3D" id="3.90.1530.10">
    <property type="entry name" value="Conserved hypothetical protein from pyrococcus furiosus pfu- 392566-001, ParB domain"/>
    <property type="match status" value="1"/>
</dbReference>
<evidence type="ECO:0000256" key="4">
    <source>
        <dbReference type="ARBA" id="ARBA00022840"/>
    </source>
</evidence>
<dbReference type="Proteomes" id="UP000186058">
    <property type="component" value="Unassembled WGS sequence"/>
</dbReference>
<dbReference type="Gene3D" id="3.30.1760.10">
    <property type="entry name" value="Conserved hypothetical protein from pyrococcus furiosus pfu- 392566-001, domain 2"/>
    <property type="match status" value="1"/>
</dbReference>
<sequence length="252" mass="29465">MIDLKTSLKLLSVDNIKMHESFQATRLEITMSAISNEKILINPIVTTRINEHDYMIIDGVHRFLSLKELGFRTVACQIVEEDDVELTMWSHLVKAGAWLKDFTDKNVIRTKKELGNQRYAFKITDSKQEVFYFYLIDDQKLMSFVEAMHSIIAKYSSKYFVRVSELSKSEIIGDDVLVEFYNISMKEINNIVSRKDQLPTGVTHFSVNNRLLNLKIPLEYMEPAASGRNWLDFIMHIQQKLRYYPESVYICE</sequence>
<dbReference type="InterPro" id="IPR036086">
    <property type="entry name" value="ParB/Sulfiredoxin_sf"/>
</dbReference>
<evidence type="ECO:0000256" key="2">
    <source>
        <dbReference type="ARBA" id="ARBA00022741"/>
    </source>
</evidence>
<name>A0ABX3EG18_9BACL</name>
<dbReference type="Pfam" id="PF02195">
    <property type="entry name" value="ParB_N"/>
    <property type="match status" value="1"/>
</dbReference>
<dbReference type="SUPFAM" id="SSF110849">
    <property type="entry name" value="ParB/Sulfiredoxin"/>
    <property type="match status" value="1"/>
</dbReference>
<organism evidence="6 7">
    <name type="scientific">Paenibacillus helianthi</name>
    <dbReference type="NCBI Taxonomy" id="1349432"/>
    <lineage>
        <taxon>Bacteria</taxon>
        <taxon>Bacillati</taxon>
        <taxon>Bacillota</taxon>
        <taxon>Bacilli</taxon>
        <taxon>Bacillales</taxon>
        <taxon>Paenibacillaceae</taxon>
        <taxon>Paenibacillus</taxon>
    </lineage>
</organism>